<evidence type="ECO:0000313" key="4">
    <source>
        <dbReference type="EMBL" id="SVC42379.1"/>
    </source>
</evidence>
<feature type="domain" description="GFO/IDH/MocA-like oxidoreductase" evidence="3">
    <location>
        <begin position="125"/>
        <end position="217"/>
    </location>
</feature>
<organism evidence="4">
    <name type="scientific">marine metagenome</name>
    <dbReference type="NCBI Taxonomy" id="408172"/>
    <lineage>
        <taxon>unclassified sequences</taxon>
        <taxon>metagenomes</taxon>
        <taxon>ecological metagenomes</taxon>
    </lineage>
</organism>
<dbReference type="Pfam" id="PF01408">
    <property type="entry name" value="GFO_IDH_MocA"/>
    <property type="match status" value="1"/>
</dbReference>
<evidence type="ECO:0008006" key="5">
    <source>
        <dbReference type="Google" id="ProtNLM"/>
    </source>
</evidence>
<evidence type="ECO:0000256" key="1">
    <source>
        <dbReference type="ARBA" id="ARBA00023002"/>
    </source>
</evidence>
<dbReference type="Pfam" id="PF22725">
    <property type="entry name" value="GFO_IDH_MocA_C3"/>
    <property type="match status" value="1"/>
</dbReference>
<sequence>VAIIGAGLIGRKRAAALNKHDKLLVIGDIDLKSAKNLASEYSCLHTDQVKDIVKNNQIDAVIISVINKYAAQLAIDMLHSGKHVLCEKPLGITSKESKEVLSTADNSGKIIKTGFNHRYHGAMMDAKKLLSENRIGKILHIRSHYGHGGRPGMEQEWRCSKELCGGGELIDQGVHIIDLCRWFIGEDVKQVYGRTLTSFWQSNVEDNAFFHLEFDNSV</sequence>
<dbReference type="InterPro" id="IPR050463">
    <property type="entry name" value="Gfo/Idh/MocA_oxidrdct_glycsds"/>
</dbReference>
<dbReference type="InterPro" id="IPR000683">
    <property type="entry name" value="Gfo/Idh/MocA-like_OxRdtase_N"/>
</dbReference>
<evidence type="ECO:0000259" key="2">
    <source>
        <dbReference type="Pfam" id="PF01408"/>
    </source>
</evidence>
<protein>
    <recommendedName>
        <fullName evidence="5">Gfo/Idh/MocA-like oxidoreductase N-terminal domain-containing protein</fullName>
    </recommendedName>
</protein>
<dbReference type="GO" id="GO:0016491">
    <property type="term" value="F:oxidoreductase activity"/>
    <property type="evidence" value="ECO:0007669"/>
    <property type="project" value="UniProtKB-KW"/>
</dbReference>
<dbReference type="PANTHER" id="PTHR43818">
    <property type="entry name" value="BCDNA.GH03377"/>
    <property type="match status" value="1"/>
</dbReference>
<keyword evidence="1" id="KW-0560">Oxidoreductase</keyword>
<feature type="non-terminal residue" evidence="4">
    <location>
        <position position="1"/>
    </location>
</feature>
<feature type="domain" description="Gfo/Idh/MocA-like oxidoreductase N-terminal" evidence="2">
    <location>
        <begin position="1"/>
        <end position="114"/>
    </location>
</feature>
<accession>A0A382M070</accession>
<evidence type="ECO:0000259" key="3">
    <source>
        <dbReference type="Pfam" id="PF22725"/>
    </source>
</evidence>
<name>A0A382M070_9ZZZZ</name>
<dbReference type="GO" id="GO:0000166">
    <property type="term" value="F:nucleotide binding"/>
    <property type="evidence" value="ECO:0007669"/>
    <property type="project" value="InterPro"/>
</dbReference>
<dbReference type="AlphaFoldDB" id="A0A382M070"/>
<feature type="non-terminal residue" evidence="4">
    <location>
        <position position="218"/>
    </location>
</feature>
<dbReference type="Gene3D" id="3.40.50.720">
    <property type="entry name" value="NAD(P)-binding Rossmann-like Domain"/>
    <property type="match status" value="1"/>
</dbReference>
<dbReference type="PANTHER" id="PTHR43818:SF11">
    <property type="entry name" value="BCDNA.GH03377"/>
    <property type="match status" value="1"/>
</dbReference>
<proteinExistence type="predicted"/>
<dbReference type="SUPFAM" id="SSF51735">
    <property type="entry name" value="NAD(P)-binding Rossmann-fold domains"/>
    <property type="match status" value="1"/>
</dbReference>
<reference evidence="4" key="1">
    <citation type="submission" date="2018-05" db="EMBL/GenBank/DDBJ databases">
        <authorList>
            <person name="Lanie J.A."/>
            <person name="Ng W.-L."/>
            <person name="Kazmierczak K.M."/>
            <person name="Andrzejewski T.M."/>
            <person name="Davidsen T.M."/>
            <person name="Wayne K.J."/>
            <person name="Tettelin H."/>
            <person name="Glass J.I."/>
            <person name="Rusch D."/>
            <person name="Podicherti R."/>
            <person name="Tsui H.-C.T."/>
            <person name="Winkler M.E."/>
        </authorList>
    </citation>
    <scope>NUCLEOTIDE SEQUENCE</scope>
</reference>
<dbReference type="Gene3D" id="3.30.360.10">
    <property type="entry name" value="Dihydrodipicolinate Reductase, domain 2"/>
    <property type="match status" value="1"/>
</dbReference>
<dbReference type="EMBL" id="UINC01090435">
    <property type="protein sequence ID" value="SVC42379.1"/>
    <property type="molecule type" value="Genomic_DNA"/>
</dbReference>
<gene>
    <name evidence="4" type="ORF">METZ01_LOCUS295233</name>
</gene>
<dbReference type="InterPro" id="IPR055170">
    <property type="entry name" value="GFO_IDH_MocA-like_dom"/>
</dbReference>
<dbReference type="InterPro" id="IPR036291">
    <property type="entry name" value="NAD(P)-bd_dom_sf"/>
</dbReference>